<sequence>MKRILIVDDEVALRMLLTDSLEDLNCEVDEASNGQEAYDQISQKDYDILVLDYMMPHMTGIDLLQKLEPNTLQDATIIMLTAKTQTTDEQVASEAGVDIFIKKPFSPLEFINLVEGLLND</sequence>
<feature type="modified residue" description="4-aspartylphosphate" evidence="6">
    <location>
        <position position="52"/>
    </location>
</feature>
<dbReference type="GO" id="GO:0000160">
    <property type="term" value="P:phosphorelay signal transduction system"/>
    <property type="evidence" value="ECO:0007669"/>
    <property type="project" value="UniProtKB-KW"/>
</dbReference>
<keyword evidence="4" id="KW-0238">DNA-binding</keyword>
<dbReference type="SUPFAM" id="SSF52172">
    <property type="entry name" value="CheY-like"/>
    <property type="match status" value="1"/>
</dbReference>
<name>A0A1G6LFT4_9BACI</name>
<dbReference type="STRING" id="1612202.SAMN05421734_10860"/>
<dbReference type="Pfam" id="PF00072">
    <property type="entry name" value="Response_reg"/>
    <property type="match status" value="1"/>
</dbReference>
<organism evidence="8 9">
    <name type="scientific">Pelagirhabdus alkalitolerans</name>
    <dbReference type="NCBI Taxonomy" id="1612202"/>
    <lineage>
        <taxon>Bacteria</taxon>
        <taxon>Bacillati</taxon>
        <taxon>Bacillota</taxon>
        <taxon>Bacilli</taxon>
        <taxon>Bacillales</taxon>
        <taxon>Bacillaceae</taxon>
        <taxon>Pelagirhabdus</taxon>
    </lineage>
</organism>
<accession>A0A1G6LFT4</accession>
<dbReference type="InterPro" id="IPR001789">
    <property type="entry name" value="Sig_transdc_resp-reg_receiver"/>
</dbReference>
<keyword evidence="5" id="KW-0804">Transcription</keyword>
<dbReference type="InterPro" id="IPR011006">
    <property type="entry name" value="CheY-like_superfamily"/>
</dbReference>
<evidence type="ECO:0000256" key="3">
    <source>
        <dbReference type="ARBA" id="ARBA00023015"/>
    </source>
</evidence>
<keyword evidence="3" id="KW-0805">Transcription regulation</keyword>
<dbReference type="OrthoDB" id="9797769at2"/>
<dbReference type="Gene3D" id="3.40.50.2300">
    <property type="match status" value="1"/>
</dbReference>
<evidence type="ECO:0000256" key="6">
    <source>
        <dbReference type="PROSITE-ProRule" id="PRU00169"/>
    </source>
</evidence>
<keyword evidence="1 6" id="KW-0597">Phosphoprotein</keyword>
<evidence type="ECO:0000313" key="9">
    <source>
        <dbReference type="Proteomes" id="UP000242949"/>
    </source>
</evidence>
<evidence type="ECO:0000256" key="5">
    <source>
        <dbReference type="ARBA" id="ARBA00023163"/>
    </source>
</evidence>
<feature type="domain" description="Response regulatory" evidence="7">
    <location>
        <begin position="3"/>
        <end position="118"/>
    </location>
</feature>
<dbReference type="FunFam" id="3.40.50.2300:FF:000001">
    <property type="entry name" value="DNA-binding response regulator PhoB"/>
    <property type="match status" value="1"/>
</dbReference>
<dbReference type="InterPro" id="IPR050595">
    <property type="entry name" value="Bact_response_regulator"/>
</dbReference>
<evidence type="ECO:0000259" key="7">
    <source>
        <dbReference type="PROSITE" id="PS50110"/>
    </source>
</evidence>
<keyword evidence="9" id="KW-1185">Reference proteome</keyword>
<dbReference type="EMBL" id="FMYI01000008">
    <property type="protein sequence ID" value="SDC41817.1"/>
    <property type="molecule type" value="Genomic_DNA"/>
</dbReference>
<evidence type="ECO:0000256" key="1">
    <source>
        <dbReference type="ARBA" id="ARBA00022553"/>
    </source>
</evidence>
<evidence type="ECO:0000256" key="2">
    <source>
        <dbReference type="ARBA" id="ARBA00023012"/>
    </source>
</evidence>
<evidence type="ECO:0000313" key="8">
    <source>
        <dbReference type="EMBL" id="SDC41817.1"/>
    </source>
</evidence>
<dbReference type="PANTHER" id="PTHR44591:SF3">
    <property type="entry name" value="RESPONSE REGULATORY DOMAIN-CONTAINING PROTEIN"/>
    <property type="match status" value="1"/>
</dbReference>
<dbReference type="GO" id="GO:0003677">
    <property type="term" value="F:DNA binding"/>
    <property type="evidence" value="ECO:0007669"/>
    <property type="project" value="UniProtKB-KW"/>
</dbReference>
<dbReference type="PROSITE" id="PS50110">
    <property type="entry name" value="RESPONSE_REGULATORY"/>
    <property type="match status" value="1"/>
</dbReference>
<dbReference type="SMART" id="SM00448">
    <property type="entry name" value="REC"/>
    <property type="match status" value="1"/>
</dbReference>
<reference evidence="9" key="1">
    <citation type="submission" date="2016-09" db="EMBL/GenBank/DDBJ databases">
        <authorList>
            <person name="Varghese N."/>
            <person name="Submissions S."/>
        </authorList>
    </citation>
    <scope>NUCLEOTIDE SEQUENCE [LARGE SCALE GENOMIC DNA]</scope>
    <source>
        <strain evidence="9">S5</strain>
    </source>
</reference>
<protein>
    <submittedName>
        <fullName evidence="8">Response regulator receiver domain-containing protein</fullName>
    </submittedName>
</protein>
<gene>
    <name evidence="8" type="ORF">SAMN05421734_10860</name>
</gene>
<dbReference type="Proteomes" id="UP000242949">
    <property type="component" value="Unassembled WGS sequence"/>
</dbReference>
<keyword evidence="2" id="KW-0902">Two-component regulatory system</keyword>
<proteinExistence type="predicted"/>
<dbReference type="RefSeq" id="WP_090796439.1">
    <property type="nucleotide sequence ID" value="NZ_FMYI01000008.1"/>
</dbReference>
<evidence type="ECO:0000256" key="4">
    <source>
        <dbReference type="ARBA" id="ARBA00023125"/>
    </source>
</evidence>
<dbReference type="AlphaFoldDB" id="A0A1G6LFT4"/>
<dbReference type="PANTHER" id="PTHR44591">
    <property type="entry name" value="STRESS RESPONSE REGULATOR PROTEIN 1"/>
    <property type="match status" value="1"/>
</dbReference>